<accession>G5H5F7</accession>
<organism evidence="1 2">
    <name type="scientific">Alistipes indistinctus YIT 12060</name>
    <dbReference type="NCBI Taxonomy" id="742725"/>
    <lineage>
        <taxon>Bacteria</taxon>
        <taxon>Pseudomonadati</taxon>
        <taxon>Bacteroidota</taxon>
        <taxon>Bacteroidia</taxon>
        <taxon>Bacteroidales</taxon>
        <taxon>Rikenellaceae</taxon>
        <taxon>Alistipes</taxon>
    </lineage>
</organism>
<protein>
    <submittedName>
        <fullName evidence="1">Uncharacterized protein</fullName>
    </submittedName>
</protein>
<name>G5H5F7_9BACT</name>
<dbReference type="STRING" id="742725.HMPREF9450_00167"/>
<dbReference type="EMBL" id="ADLD01000003">
    <property type="protein sequence ID" value="EHB93396.1"/>
    <property type="molecule type" value="Genomic_DNA"/>
</dbReference>
<evidence type="ECO:0000313" key="2">
    <source>
        <dbReference type="Proteomes" id="UP000006008"/>
    </source>
</evidence>
<proteinExistence type="predicted"/>
<keyword evidence="2" id="KW-1185">Reference proteome</keyword>
<dbReference type="AlphaFoldDB" id="G5H5F7"/>
<dbReference type="HOGENOM" id="CLU_1591134_0_0_10"/>
<evidence type="ECO:0000313" key="1">
    <source>
        <dbReference type="EMBL" id="EHB93396.1"/>
    </source>
</evidence>
<dbReference type="Proteomes" id="UP000006008">
    <property type="component" value="Unassembled WGS sequence"/>
</dbReference>
<sequence>MQPRLSALQAPHGQFTTTFAGTVQVPVPYFRRHAEEKPRTLRRYTAGILPGYALRSPSPPVPLHGIPAFSGPFHSPLPRYSRMMPARHRHTPMTAPGAHLRLQSATVHSTVLRPGTEIEIASCDGAVALRHSPWAPLHKRTTAVTAPHPDIFRASALPGASRRKPTL</sequence>
<gene>
    <name evidence="1" type="ORF">HMPREF9450_00167</name>
</gene>
<reference evidence="1 2" key="1">
    <citation type="submission" date="2011-08" db="EMBL/GenBank/DDBJ databases">
        <title>The Genome Sequence of Alistipes indistinctus YIT 12060.</title>
        <authorList>
            <consortium name="The Broad Institute Genome Sequencing Platform"/>
            <person name="Earl A."/>
            <person name="Ward D."/>
            <person name="Feldgarden M."/>
            <person name="Gevers D."/>
            <person name="Morotomi M."/>
            <person name="Young S.K."/>
            <person name="Zeng Q."/>
            <person name="Gargeya S."/>
            <person name="Fitzgerald M."/>
            <person name="Haas B."/>
            <person name="Abouelleil A."/>
            <person name="Alvarado L."/>
            <person name="Arachchi H.M."/>
            <person name="Berlin A."/>
            <person name="Brown A."/>
            <person name="Chapman S.B."/>
            <person name="Chen Z."/>
            <person name="Dunbar C."/>
            <person name="Freedman E."/>
            <person name="Gearin G."/>
            <person name="Gellesch M."/>
            <person name="Goldberg J."/>
            <person name="Griggs A."/>
            <person name="Gujja S."/>
            <person name="Heiman D."/>
            <person name="Howarth C."/>
            <person name="Larson L."/>
            <person name="Lui A."/>
            <person name="MacDonald P.J.P."/>
            <person name="Montmayeur A."/>
            <person name="Murphy C."/>
            <person name="Neiman D."/>
            <person name="Pearson M."/>
            <person name="Priest M."/>
            <person name="Roberts A."/>
            <person name="Saif S."/>
            <person name="Shea T."/>
            <person name="Shenoy N."/>
            <person name="Sisk P."/>
            <person name="Stolte C."/>
            <person name="Sykes S."/>
            <person name="Wortman J."/>
            <person name="Nusbaum C."/>
            <person name="Birren B."/>
        </authorList>
    </citation>
    <scope>NUCLEOTIDE SEQUENCE [LARGE SCALE GENOMIC DNA]</scope>
    <source>
        <strain evidence="1 2">YIT 12060</strain>
    </source>
</reference>
<comment type="caution">
    <text evidence="1">The sequence shown here is derived from an EMBL/GenBank/DDBJ whole genome shotgun (WGS) entry which is preliminary data.</text>
</comment>